<dbReference type="EMBL" id="JBAKAP010000002">
    <property type="protein sequence ID" value="MEL0615639.1"/>
    <property type="molecule type" value="Genomic_DNA"/>
</dbReference>
<dbReference type="Gene3D" id="3.60.40.10">
    <property type="entry name" value="PPM-type phosphatase domain"/>
    <property type="match status" value="1"/>
</dbReference>
<evidence type="ECO:0000313" key="3">
    <source>
        <dbReference type="Proteomes" id="UP001378242"/>
    </source>
</evidence>
<evidence type="ECO:0000259" key="1">
    <source>
        <dbReference type="PROSITE" id="PS51746"/>
    </source>
</evidence>
<proteinExistence type="predicted"/>
<protein>
    <submittedName>
        <fullName evidence="2">Protein phosphatase 2C domain-containing protein</fullName>
    </submittedName>
</protein>
<keyword evidence="3" id="KW-1185">Reference proteome</keyword>
<organism evidence="2 3">
    <name type="scientific">Cobetia marina</name>
    <name type="common">Deleya marina</name>
    <dbReference type="NCBI Taxonomy" id="28258"/>
    <lineage>
        <taxon>Bacteria</taxon>
        <taxon>Pseudomonadati</taxon>
        <taxon>Pseudomonadota</taxon>
        <taxon>Gammaproteobacteria</taxon>
        <taxon>Oceanospirillales</taxon>
        <taxon>Halomonadaceae</taxon>
        <taxon>Cobetia</taxon>
    </lineage>
</organism>
<dbReference type="PROSITE" id="PS51746">
    <property type="entry name" value="PPM_2"/>
    <property type="match status" value="1"/>
</dbReference>
<dbReference type="SUPFAM" id="SSF81606">
    <property type="entry name" value="PP2C-like"/>
    <property type="match status" value="1"/>
</dbReference>
<evidence type="ECO:0000313" key="2">
    <source>
        <dbReference type="EMBL" id="MEL0615639.1"/>
    </source>
</evidence>
<dbReference type="SMART" id="SM00331">
    <property type="entry name" value="PP2C_SIG"/>
    <property type="match status" value="1"/>
</dbReference>
<accession>A0ABU9GAZ4</accession>
<reference evidence="2 3" key="1">
    <citation type="submission" date="2024-02" db="EMBL/GenBank/DDBJ databases">
        <title>Bacteria isolated from the canopy kelp, Nereocystis luetkeana.</title>
        <authorList>
            <person name="Pfister C.A."/>
            <person name="Younker I.T."/>
            <person name="Light S.H."/>
        </authorList>
    </citation>
    <scope>NUCLEOTIDE SEQUENCE [LARGE SCALE GENOMIC DNA]</scope>
    <source>
        <strain evidence="2 3">TI.5.07</strain>
    </source>
</reference>
<dbReference type="InterPro" id="IPR036457">
    <property type="entry name" value="PPM-type-like_dom_sf"/>
</dbReference>
<dbReference type="SMART" id="SM00332">
    <property type="entry name" value="PP2Cc"/>
    <property type="match status" value="1"/>
</dbReference>
<sequence length="237" mass="26130">MVIEYYSASEIGPRKTNEDYVDCWRTSSDGVVACIADGLGGMGGGDVASKIAINIFKASLDDKVVDIESMRGAAISAHKAILEEQKSNISSRMASTLTALYLDDQGIIGVHCGDSRAVIARGNGIKRLTKDHSEGQRLFDANKLSKEEFYNYPRKHILESALGQHKDPVIDSIKFDLALGDRVILTTDGVYNSVYLKKMRYFCDVSQTPKSLVNNVFDLVRDSKPSDNYSMIALYVE</sequence>
<dbReference type="Proteomes" id="UP001378242">
    <property type="component" value="Unassembled WGS sequence"/>
</dbReference>
<name>A0ABU9GAZ4_COBMA</name>
<gene>
    <name evidence="2" type="ORF">V6243_02260</name>
</gene>
<comment type="caution">
    <text evidence="2">The sequence shown here is derived from an EMBL/GenBank/DDBJ whole genome shotgun (WGS) entry which is preliminary data.</text>
</comment>
<dbReference type="Pfam" id="PF13672">
    <property type="entry name" value="PP2C_2"/>
    <property type="match status" value="1"/>
</dbReference>
<dbReference type="CDD" id="cd00143">
    <property type="entry name" value="PP2Cc"/>
    <property type="match status" value="1"/>
</dbReference>
<dbReference type="InterPro" id="IPR001932">
    <property type="entry name" value="PPM-type_phosphatase-like_dom"/>
</dbReference>
<feature type="domain" description="PPM-type phosphatase" evidence="1">
    <location>
        <begin position="4"/>
        <end position="236"/>
    </location>
</feature>
<dbReference type="RefSeq" id="WP_341541735.1">
    <property type="nucleotide sequence ID" value="NZ_JBAKAP010000002.1"/>
</dbReference>